<evidence type="ECO:0000313" key="3">
    <source>
        <dbReference type="EMBL" id="NMG45500.1"/>
    </source>
</evidence>
<comment type="caution">
    <text evidence="3">The sequence shown here is derived from an EMBL/GenBank/DDBJ whole genome shotgun (WGS) entry which is preliminary data.</text>
</comment>
<feature type="region of interest" description="Disordered" evidence="1">
    <location>
        <begin position="234"/>
        <end position="253"/>
    </location>
</feature>
<evidence type="ECO:0008006" key="5">
    <source>
        <dbReference type="Google" id="ProtNLM"/>
    </source>
</evidence>
<reference evidence="3 4" key="1">
    <citation type="submission" date="2019-12" db="EMBL/GenBank/DDBJ databases">
        <title>Comparative genomics gives insights into the taxonomy of the Azoarcus-Aromatoleum group and reveals separate origins of nif in the plant-associated Azoarcus and non-plant-associated Aromatoleum sub-groups.</title>
        <authorList>
            <person name="Lafos M."/>
            <person name="Maluk M."/>
            <person name="Batista M."/>
            <person name="Junghare M."/>
            <person name="Carmona M."/>
            <person name="Faoro H."/>
            <person name="Cruz L.M."/>
            <person name="Battistoni F."/>
            <person name="De Souza E."/>
            <person name="Pedrosa F."/>
            <person name="Chen W.-M."/>
            <person name="Poole P.S."/>
            <person name="Dixon R.A."/>
            <person name="James E.K."/>
        </authorList>
    </citation>
    <scope>NUCLEOTIDE SEQUENCE [LARGE SCALE GENOMIC DNA]</scope>
    <source>
        <strain evidence="3 4">Td21</strain>
    </source>
</reference>
<dbReference type="EMBL" id="WTVN01000031">
    <property type="protein sequence ID" value="NMG45500.1"/>
    <property type="molecule type" value="Genomic_DNA"/>
</dbReference>
<sequence length="681" mass="73956">MRRCADAARLRPAQALAGRALVSLLAGFSAGAAAQEVALFNLTDVEGHVSTNYLGNRDATRQAGPAGVTRSTQGDSDWRNEVFLMTHSYVYHPNFVTLDIGGGPILQAGALETDGGTTQSRGVLYNLVGRANFLRGKPVSGALFYEHLNPVLSIAPGQTLQQETSRYGMEVAATAAALPTPLRFELTRSESNGRSDERVMHDRTDQLNLRLSRDIGKQGATQVQFQAVRQESLSGSTSLPIQSSTSDSGSLDIDTRLPFGTDGEHELLNLVSLNRHDFVVDGRAMPQQSDLNLLLDLRMKHSDALTSFGTAHYSNNDNGDRAAVTQSASSGIAWSPDKELELSAGGRIETQQAGPFSVSDRGVDAMVRRQQALPLGTLTASYRVRHDQRSQRAQASDARAIGERTILGGTSPSALSQARVVAGSVVVSNLTRSQVYVENIDYTLTTVGQTTRLQRLIGGSILDGEDVLVDYAYDLGGTFASAETDQTFNLGWSLSQRLSLYLRESRSTVEVLSGTPTFALGDSRSRLYGLRTDLPFSAAGVPLSAGATVEHERIVDPISPLVRNAADLYLQTEEPLFDLGNVGVTLHRMTMDYASSAQDMDLRGYGLRFSARWMGVDVSAVRNFECDRGGPTVRCRVDNAINAQWRERKLAMNARLAHGRETQAGFERSHTLFQISLRRDL</sequence>
<evidence type="ECO:0000256" key="1">
    <source>
        <dbReference type="SAM" id="MobiDB-lite"/>
    </source>
</evidence>
<evidence type="ECO:0000313" key="4">
    <source>
        <dbReference type="Proteomes" id="UP000623795"/>
    </source>
</evidence>
<dbReference type="Proteomes" id="UP000623795">
    <property type="component" value="Unassembled WGS sequence"/>
</dbReference>
<keyword evidence="2" id="KW-0732">Signal</keyword>
<accession>A0ABX1Q4R1</accession>
<dbReference type="RefSeq" id="WP_169257338.1">
    <property type="nucleotide sequence ID" value="NZ_WTVN01000031.1"/>
</dbReference>
<feature type="compositionally biased region" description="Polar residues" evidence="1">
    <location>
        <begin position="234"/>
        <end position="249"/>
    </location>
</feature>
<feature type="signal peptide" evidence="2">
    <location>
        <begin position="1"/>
        <end position="34"/>
    </location>
</feature>
<gene>
    <name evidence="3" type="ORF">GPA22_17440</name>
</gene>
<keyword evidence="4" id="KW-1185">Reference proteome</keyword>
<name>A0ABX1Q4R1_9RHOO</name>
<evidence type="ECO:0000256" key="2">
    <source>
        <dbReference type="SAM" id="SignalP"/>
    </source>
</evidence>
<organism evidence="3 4">
    <name type="scientific">Aromatoleum toluvorans</name>
    <dbReference type="NCBI Taxonomy" id="92002"/>
    <lineage>
        <taxon>Bacteria</taxon>
        <taxon>Pseudomonadati</taxon>
        <taxon>Pseudomonadota</taxon>
        <taxon>Betaproteobacteria</taxon>
        <taxon>Rhodocyclales</taxon>
        <taxon>Rhodocyclaceae</taxon>
        <taxon>Aromatoleum</taxon>
    </lineage>
</organism>
<feature type="chain" id="PRO_5045893133" description="TIGR03016 family PEP-CTERM system-associated outer membrane protein" evidence="2">
    <location>
        <begin position="35"/>
        <end position="681"/>
    </location>
</feature>
<protein>
    <recommendedName>
        <fullName evidence="5">TIGR03016 family PEP-CTERM system-associated outer membrane protein</fullName>
    </recommendedName>
</protein>
<proteinExistence type="predicted"/>